<dbReference type="EMBL" id="CP007201">
    <property type="protein sequence ID" value="AHJ13002.1"/>
    <property type="molecule type" value="Genomic_DNA"/>
</dbReference>
<evidence type="ECO:0000313" key="3">
    <source>
        <dbReference type="Proteomes" id="UP000019322"/>
    </source>
</evidence>
<evidence type="ECO:0008006" key="4">
    <source>
        <dbReference type="Google" id="ProtNLM"/>
    </source>
</evidence>
<accession>A0AA86E2R4</accession>
<name>A0AA86E2R4_SULMK</name>
<feature type="signal peptide" evidence="1">
    <location>
        <begin position="1"/>
        <end position="20"/>
    </location>
</feature>
<dbReference type="AlphaFoldDB" id="A0AA86E2R4"/>
<dbReference type="RefSeq" id="WP_025344872.1">
    <property type="nucleotide sequence ID" value="NZ_CP007201.1"/>
</dbReference>
<gene>
    <name evidence="2" type="ORF">SMUL_1747</name>
</gene>
<feature type="chain" id="PRO_5041703266" description="Transglycosylase SLT domain-containing protein" evidence="1">
    <location>
        <begin position="21"/>
        <end position="183"/>
    </location>
</feature>
<reference evidence="2 3" key="1">
    <citation type="journal article" date="2014" name="Environ. Microbiol.">
        <title>Insights into organohalide respiration and the versatile catabolism of Sulfurospirillum multivorans gained from comparative genomics and physiological studies.</title>
        <authorList>
            <person name="Goris T."/>
            <person name="Schubert T."/>
            <person name="Gadkari J."/>
            <person name="Wubet T."/>
            <person name="Tarkka M."/>
            <person name="Buscot F."/>
            <person name="Adrian L."/>
            <person name="Diekert G."/>
        </authorList>
    </citation>
    <scope>NUCLEOTIDE SEQUENCE [LARGE SCALE GENOMIC DNA]</scope>
    <source>
        <strain evidence="3">DM 12446 / JCM 15788 / NBRC 109480</strain>
    </source>
</reference>
<dbReference type="InterPro" id="IPR023346">
    <property type="entry name" value="Lysozyme-like_dom_sf"/>
</dbReference>
<dbReference type="KEGG" id="smul:SMUL_1747"/>
<dbReference type="Proteomes" id="UP000019322">
    <property type="component" value="Chromosome"/>
</dbReference>
<evidence type="ECO:0000313" key="2">
    <source>
        <dbReference type="EMBL" id="AHJ13002.1"/>
    </source>
</evidence>
<protein>
    <recommendedName>
        <fullName evidence="4">Transglycosylase SLT domain-containing protein</fullName>
    </recommendedName>
</protein>
<keyword evidence="1" id="KW-0732">Signal</keyword>
<evidence type="ECO:0000256" key="1">
    <source>
        <dbReference type="SAM" id="SignalP"/>
    </source>
</evidence>
<organism evidence="2 3">
    <name type="scientific">Sulfurospirillum multivorans (strain DM 12446 / JCM 15788 / NBRC 109480)</name>
    <dbReference type="NCBI Taxonomy" id="1150621"/>
    <lineage>
        <taxon>Bacteria</taxon>
        <taxon>Pseudomonadati</taxon>
        <taxon>Campylobacterota</taxon>
        <taxon>Epsilonproteobacteria</taxon>
        <taxon>Campylobacterales</taxon>
        <taxon>Sulfurospirillaceae</taxon>
        <taxon>Sulfurospirillum</taxon>
    </lineage>
</organism>
<sequence length="183" mass="21243">MWAVDKILLSMLLLSSTSFAYQDIIEETTNSLCSVPVEIIEVIAKVERHAKRPVGYQYIIAFNKQEEANTVKTAIGKDLFLDWRTIDCKNTRLCTKLLSYIVKDFNIDNMDLGAFQINYHHHKMPLDDYFSFEKSYLKACNYLETLIANYGYSWQSIAKYNHKDPKVNYAYLQKISTILGSNQ</sequence>
<proteinExistence type="predicted"/>
<dbReference type="SUPFAM" id="SSF53955">
    <property type="entry name" value="Lysozyme-like"/>
    <property type="match status" value="1"/>
</dbReference>